<name>A0A0E2L8F7_ECOU3</name>
<dbReference type="EMBL" id="AWBU01000003">
    <property type="protein sequence ID" value="EQX32664.1"/>
    <property type="molecule type" value="Genomic_DNA"/>
</dbReference>
<reference evidence="2" key="1">
    <citation type="submission" date="2013-07" db="EMBL/GenBank/DDBJ databases">
        <title>The genome sequence of Escherichia coli UMEA 3162-1.</title>
        <authorList>
            <consortium name="The Broad Institute Genome Sequencing Platform"/>
            <consortium name="The Broad Institute Genome Sequencing Center for Infectious Disease"/>
            <person name="Feldgarden M."/>
            <person name="Frimodt-Moller N."/>
            <person name="Leihof R.F."/>
            <person name="Rasmussen L."/>
            <person name="Young S.K."/>
            <person name="Zeng Q."/>
            <person name="Gargeya S."/>
            <person name="Abouelleil A."/>
            <person name="Alvarado L."/>
            <person name="Berlin A.M."/>
            <person name="Chapman S.B."/>
            <person name="Gainer-Dewar J."/>
            <person name="Goldberg J."/>
            <person name="Gnerre S."/>
            <person name="Griggs A."/>
            <person name="Gujja S."/>
            <person name="Hansen M."/>
            <person name="Howarth C."/>
            <person name="Imamovic A."/>
            <person name="Larimer J."/>
            <person name="McCowan C."/>
            <person name="Murphy C."/>
            <person name="Pearson M."/>
            <person name="Poon T."/>
            <person name="Priest M."/>
            <person name="Roberts A."/>
            <person name="Saif S."/>
            <person name="Shea T."/>
            <person name="Sykes S."/>
            <person name="Wortman J."/>
            <person name="Nusbaum C."/>
            <person name="Birren B."/>
        </authorList>
    </citation>
    <scope>NUCLEOTIDE SEQUENCE [LARGE SCALE GENOMIC DNA]</scope>
    <source>
        <strain evidence="2">UMEA 3162-1</strain>
    </source>
</reference>
<evidence type="ECO:0000313" key="2">
    <source>
        <dbReference type="Proteomes" id="UP000016035"/>
    </source>
</evidence>
<organism evidence="1 2">
    <name type="scientific">Escherichia coli (strain UMEA 3162-1)</name>
    <dbReference type="NCBI Taxonomy" id="1281200"/>
    <lineage>
        <taxon>Bacteria</taxon>
        <taxon>Pseudomonadati</taxon>
        <taxon>Pseudomonadota</taxon>
        <taxon>Gammaproteobacteria</taxon>
        <taxon>Enterobacterales</taxon>
        <taxon>Enterobacteriaceae</taxon>
        <taxon>Escherichia</taxon>
    </lineage>
</organism>
<dbReference type="HOGENOM" id="CLU_2383815_0_0_6"/>
<proteinExistence type="predicted"/>
<comment type="caution">
    <text evidence="1">The sequence shown here is derived from an EMBL/GenBank/DDBJ whole genome shotgun (WGS) entry which is preliminary data.</text>
</comment>
<evidence type="ECO:0000313" key="1">
    <source>
        <dbReference type="EMBL" id="EQX32664.1"/>
    </source>
</evidence>
<dbReference type="RefSeq" id="WP_000513317.1">
    <property type="nucleotide sequence ID" value="NZ_KE701774.1"/>
</dbReference>
<accession>A0A0E2L8F7</accession>
<dbReference type="Proteomes" id="UP000016035">
    <property type="component" value="Unassembled WGS sequence"/>
</dbReference>
<dbReference type="AlphaFoldDB" id="A0A0E2L8F7"/>
<sequence length="96" mass="10773">MGIVFTNHNIDLLSVEFDEITKNCNYTFSVDGETAIFTARISIIRNIKGIKYSEELDKFIMSIMPLQPKVSKILGGVTWDCICGKEVGFPVRLIGK</sequence>
<protein>
    <submittedName>
        <fullName evidence="1">Uncharacterized protein</fullName>
    </submittedName>
</protein>
<dbReference type="SMR" id="A0A0E2L8F7"/>
<gene>
    <name evidence="1" type="ORF">G925_00239</name>
</gene>